<feature type="region of interest" description="Disordered" evidence="4">
    <location>
        <begin position="677"/>
        <end position="696"/>
    </location>
</feature>
<dbReference type="STRING" id="1336337.A0A3N4JLY2"/>
<dbReference type="Gene3D" id="3.40.50.300">
    <property type="entry name" value="P-loop containing nucleotide triphosphate hydrolases"/>
    <property type="match status" value="1"/>
</dbReference>
<feature type="repeat" description="ANK" evidence="3">
    <location>
        <begin position="519"/>
        <end position="541"/>
    </location>
</feature>
<evidence type="ECO:0000313" key="7">
    <source>
        <dbReference type="Proteomes" id="UP000276215"/>
    </source>
</evidence>
<dbReference type="Pfam" id="PF24883">
    <property type="entry name" value="NPHP3_N"/>
    <property type="match status" value="1"/>
</dbReference>
<feature type="domain" description="Nephrocystin 3-like N-terminal" evidence="5">
    <location>
        <begin position="33"/>
        <end position="167"/>
    </location>
</feature>
<evidence type="ECO:0000256" key="1">
    <source>
        <dbReference type="ARBA" id="ARBA00022737"/>
    </source>
</evidence>
<dbReference type="SUPFAM" id="SSF48403">
    <property type="entry name" value="Ankyrin repeat"/>
    <property type="match status" value="1"/>
</dbReference>
<evidence type="ECO:0000256" key="4">
    <source>
        <dbReference type="SAM" id="MobiDB-lite"/>
    </source>
</evidence>
<evidence type="ECO:0000313" key="6">
    <source>
        <dbReference type="EMBL" id="RPA99255.1"/>
    </source>
</evidence>
<gene>
    <name evidence="6" type="ORF">L873DRAFT_1807182</name>
</gene>
<evidence type="ECO:0000256" key="2">
    <source>
        <dbReference type="ARBA" id="ARBA00023043"/>
    </source>
</evidence>
<dbReference type="EMBL" id="ML120389">
    <property type="protein sequence ID" value="RPA99255.1"/>
    <property type="molecule type" value="Genomic_DNA"/>
</dbReference>
<protein>
    <submittedName>
        <fullName evidence="6">Ankyrin</fullName>
    </submittedName>
</protein>
<dbReference type="InterPro" id="IPR056884">
    <property type="entry name" value="NPHP3-like_N"/>
</dbReference>
<dbReference type="PROSITE" id="PS50088">
    <property type="entry name" value="ANK_REPEAT"/>
    <property type="match status" value="2"/>
</dbReference>
<keyword evidence="2 3" id="KW-0040">ANK repeat</keyword>
<keyword evidence="1" id="KW-0677">Repeat</keyword>
<keyword evidence="7" id="KW-1185">Reference proteome</keyword>
<evidence type="ECO:0000256" key="3">
    <source>
        <dbReference type="PROSITE-ProRule" id="PRU00023"/>
    </source>
</evidence>
<reference evidence="6 7" key="1">
    <citation type="journal article" date="2018" name="Nat. Ecol. Evol.">
        <title>Pezizomycetes genomes reveal the molecular basis of ectomycorrhizal truffle lifestyle.</title>
        <authorList>
            <person name="Murat C."/>
            <person name="Payen T."/>
            <person name="Noel B."/>
            <person name="Kuo A."/>
            <person name="Morin E."/>
            <person name="Chen J."/>
            <person name="Kohler A."/>
            <person name="Krizsan K."/>
            <person name="Balestrini R."/>
            <person name="Da Silva C."/>
            <person name="Montanini B."/>
            <person name="Hainaut M."/>
            <person name="Levati E."/>
            <person name="Barry K.W."/>
            <person name="Belfiori B."/>
            <person name="Cichocki N."/>
            <person name="Clum A."/>
            <person name="Dockter R.B."/>
            <person name="Fauchery L."/>
            <person name="Guy J."/>
            <person name="Iotti M."/>
            <person name="Le Tacon F."/>
            <person name="Lindquist E.A."/>
            <person name="Lipzen A."/>
            <person name="Malagnac F."/>
            <person name="Mello A."/>
            <person name="Molinier V."/>
            <person name="Miyauchi S."/>
            <person name="Poulain J."/>
            <person name="Riccioni C."/>
            <person name="Rubini A."/>
            <person name="Sitrit Y."/>
            <person name="Splivallo R."/>
            <person name="Traeger S."/>
            <person name="Wang M."/>
            <person name="Zifcakova L."/>
            <person name="Wipf D."/>
            <person name="Zambonelli A."/>
            <person name="Paolocci F."/>
            <person name="Nowrousian M."/>
            <person name="Ottonello S."/>
            <person name="Baldrian P."/>
            <person name="Spatafora J.W."/>
            <person name="Henrissat B."/>
            <person name="Nagy L.G."/>
            <person name="Aury J.M."/>
            <person name="Wincker P."/>
            <person name="Grigoriev I.V."/>
            <person name="Bonfante P."/>
            <person name="Martin F.M."/>
        </authorList>
    </citation>
    <scope>NUCLEOTIDE SEQUENCE [LARGE SCALE GENOMIC DNA]</scope>
    <source>
        <strain evidence="6 7">120613-1</strain>
    </source>
</reference>
<name>A0A3N4JLY2_9PEZI</name>
<dbReference type="InterPro" id="IPR036770">
    <property type="entry name" value="Ankyrin_rpt-contain_sf"/>
</dbReference>
<dbReference type="Proteomes" id="UP000276215">
    <property type="component" value="Unassembled WGS sequence"/>
</dbReference>
<dbReference type="PROSITE" id="PS50297">
    <property type="entry name" value="ANK_REP_REGION"/>
    <property type="match status" value="2"/>
</dbReference>
<feature type="compositionally biased region" description="Polar residues" evidence="4">
    <location>
        <begin position="680"/>
        <end position="696"/>
    </location>
</feature>
<dbReference type="Pfam" id="PF12796">
    <property type="entry name" value="Ank_2"/>
    <property type="match status" value="2"/>
</dbReference>
<dbReference type="InterPro" id="IPR027417">
    <property type="entry name" value="P-loop_NTPase"/>
</dbReference>
<evidence type="ECO:0000259" key="5">
    <source>
        <dbReference type="Pfam" id="PF24883"/>
    </source>
</evidence>
<dbReference type="InterPro" id="IPR002110">
    <property type="entry name" value="Ankyrin_rpt"/>
</dbReference>
<dbReference type="AlphaFoldDB" id="A0A3N4JLY2"/>
<organism evidence="6 7">
    <name type="scientific">Choiromyces venosus 120613-1</name>
    <dbReference type="NCBI Taxonomy" id="1336337"/>
    <lineage>
        <taxon>Eukaryota</taxon>
        <taxon>Fungi</taxon>
        <taxon>Dikarya</taxon>
        <taxon>Ascomycota</taxon>
        <taxon>Pezizomycotina</taxon>
        <taxon>Pezizomycetes</taxon>
        <taxon>Pezizales</taxon>
        <taxon>Tuberaceae</taxon>
        <taxon>Choiromyces</taxon>
    </lineage>
</organism>
<feature type="repeat" description="ANK" evidence="3">
    <location>
        <begin position="553"/>
        <end position="574"/>
    </location>
</feature>
<proteinExistence type="predicted"/>
<dbReference type="Gene3D" id="1.25.40.20">
    <property type="entry name" value="Ankyrin repeat-containing domain"/>
    <property type="match status" value="1"/>
</dbReference>
<accession>A0A3N4JLY2</accession>
<sequence>MSSSFNPSFSDNINSLIVFNSYNVTSVTDEKIKTTEFWKWCKVEDGSVASTLFCSGDPGSGKTHISSLVIDTLCDQLEGNDVGVACLYCDFHAQEEQVTTSMVGGILKQLVAALNKLPEEISKAFQKSEEPIGGRGLRLPDILKLLAQILTSFHQTFICIDGLDEYAVECRPELLRDSPTTCLFRAGRPHLKEEVKKHLSEPIAHLVIKPHESDIKKYIAMKMSEDPDLDAMDSELESEIMRSISENSSDIFLFVGETSIHWRRQKLHQKVNGLHDVYAATLDRISRQLEIGSTDLNTKNIPPIQTLLGSCLGLVTIDKEMSRVRLIHSMLQEYLQAHTSLFDHGHARIAEVCLTYLNFSAVRALPRSVKMAPVNMAFLIYASYHWGYHAGKQMVEPVKMRALSILQDYEKHALASLLYFSKEHGIREVVGEGSPLWESLRVYRWRNIYGTCGIYTPLAQSVRCGDNSIFTLLLRDPNICPDISDDSRNTLLFAAAELGNEMMLLLSQSNIDPISKTNKGDTPLHYATSFGAKSVAKLFLNLDNFNPNIANNHGSTPLSIASEYGHIGIVEMLLAMDNIDLNPVDGDSDTPILAAALGGSEKVLQLLFDCKGINRNQVNNKGNMLLHMAVKSGDEVTVKIVLELGDPDPNARHLYGIIPLKLAAKRGHEAIVRLLKAPQTHHSGPTGAESNTSVEY</sequence>
<dbReference type="OrthoDB" id="1577640at2759"/>
<dbReference type="SMART" id="SM00248">
    <property type="entry name" value="ANK"/>
    <property type="match status" value="6"/>
</dbReference>
<dbReference type="PANTHER" id="PTHR24198:SF165">
    <property type="entry name" value="ANKYRIN REPEAT-CONTAINING PROTEIN-RELATED"/>
    <property type="match status" value="1"/>
</dbReference>
<dbReference type="PANTHER" id="PTHR24198">
    <property type="entry name" value="ANKYRIN REPEAT AND PROTEIN KINASE DOMAIN-CONTAINING PROTEIN"/>
    <property type="match status" value="1"/>
</dbReference>